<evidence type="ECO:0000313" key="9">
    <source>
        <dbReference type="Proteomes" id="UP000271889"/>
    </source>
</evidence>
<dbReference type="GO" id="GO:0009083">
    <property type="term" value="P:branched-chain amino acid catabolic process"/>
    <property type="evidence" value="ECO:0007669"/>
    <property type="project" value="InterPro"/>
</dbReference>
<evidence type="ECO:0000256" key="5">
    <source>
        <dbReference type="PROSITE-ProRule" id="PRU00282"/>
    </source>
</evidence>
<evidence type="ECO:0000256" key="4">
    <source>
        <dbReference type="ARBA" id="ARBA00023136"/>
    </source>
</evidence>
<dbReference type="OrthoDB" id="250329at2759"/>
<dbReference type="Pfam" id="PF00153">
    <property type="entry name" value="Mito_carr"/>
    <property type="match status" value="2"/>
</dbReference>
<name>A0A3P6TL76_CYLGO</name>
<gene>
    <name evidence="8" type="ORF">CGOC_LOCUS6289</name>
</gene>
<comment type="similarity">
    <text evidence="2 6">Belongs to the mitochondrial carrier (TC 2.A.29) family.</text>
</comment>
<evidence type="ECO:0000256" key="7">
    <source>
        <dbReference type="SAM" id="Phobius"/>
    </source>
</evidence>
<dbReference type="Gene3D" id="1.50.40.10">
    <property type="entry name" value="Mitochondrial carrier domain"/>
    <property type="match status" value="2"/>
</dbReference>
<dbReference type="AlphaFoldDB" id="A0A3P6TL76"/>
<evidence type="ECO:0000256" key="1">
    <source>
        <dbReference type="ARBA" id="ARBA00004141"/>
    </source>
</evidence>
<dbReference type="InterPro" id="IPR023395">
    <property type="entry name" value="MCP_dom_sf"/>
</dbReference>
<dbReference type="InterPro" id="IPR042164">
    <property type="entry name" value="SLC25A44"/>
</dbReference>
<feature type="repeat" description="Solcar" evidence="5">
    <location>
        <begin position="76"/>
        <end position="182"/>
    </location>
</feature>
<protein>
    <recommendedName>
        <fullName evidence="10">Solute carrier family 25 member 44</fullName>
    </recommendedName>
</protein>
<accession>A0A3P6TL76</accession>
<evidence type="ECO:0008006" key="10">
    <source>
        <dbReference type="Google" id="ProtNLM"/>
    </source>
</evidence>
<dbReference type="EMBL" id="UYRV01020241">
    <property type="protein sequence ID" value="VDK67214.1"/>
    <property type="molecule type" value="Genomic_DNA"/>
</dbReference>
<dbReference type="GO" id="GO:0015658">
    <property type="term" value="F:branched-chain amino acid transmembrane transporter activity"/>
    <property type="evidence" value="ECO:0007669"/>
    <property type="project" value="InterPro"/>
</dbReference>
<dbReference type="SUPFAM" id="SSF103506">
    <property type="entry name" value="Mitochondrial carrier"/>
    <property type="match status" value="1"/>
</dbReference>
<feature type="repeat" description="Solcar" evidence="5">
    <location>
        <begin position="1"/>
        <end position="67"/>
    </location>
</feature>
<keyword evidence="6" id="KW-0813">Transport</keyword>
<keyword evidence="9" id="KW-1185">Reference proteome</keyword>
<dbReference type="InterPro" id="IPR018108">
    <property type="entry name" value="MCP_transmembrane"/>
</dbReference>
<reference evidence="8 9" key="1">
    <citation type="submission" date="2018-11" db="EMBL/GenBank/DDBJ databases">
        <authorList>
            <consortium name="Pathogen Informatics"/>
        </authorList>
    </citation>
    <scope>NUCLEOTIDE SEQUENCE [LARGE SCALE GENOMIC DNA]</scope>
</reference>
<keyword evidence="7" id="KW-1133">Transmembrane helix</keyword>
<proteinExistence type="inferred from homology"/>
<dbReference type="PROSITE" id="PS50920">
    <property type="entry name" value="SOLCAR"/>
    <property type="match status" value="2"/>
</dbReference>
<organism evidence="8 9">
    <name type="scientific">Cylicostephanus goldi</name>
    <name type="common">Nematode worm</name>
    <dbReference type="NCBI Taxonomy" id="71465"/>
    <lineage>
        <taxon>Eukaryota</taxon>
        <taxon>Metazoa</taxon>
        <taxon>Ecdysozoa</taxon>
        <taxon>Nematoda</taxon>
        <taxon>Chromadorea</taxon>
        <taxon>Rhabditida</taxon>
        <taxon>Rhabditina</taxon>
        <taxon>Rhabditomorpha</taxon>
        <taxon>Strongyloidea</taxon>
        <taxon>Strongylidae</taxon>
        <taxon>Cylicostephanus</taxon>
    </lineage>
</organism>
<dbReference type="Proteomes" id="UP000271889">
    <property type="component" value="Unassembled WGS sequence"/>
</dbReference>
<evidence type="ECO:0000313" key="8">
    <source>
        <dbReference type="EMBL" id="VDK67214.1"/>
    </source>
</evidence>
<dbReference type="PANTHER" id="PTHR46314">
    <property type="entry name" value="SOLUTE CARRIER FAMILY 25 MEMBER 44"/>
    <property type="match status" value="1"/>
</dbReference>
<evidence type="ECO:0000256" key="6">
    <source>
        <dbReference type="RuleBase" id="RU000488"/>
    </source>
</evidence>
<dbReference type="PANTHER" id="PTHR46314:SF4">
    <property type="entry name" value="SOLUTE CARRIER FAMILY 25 MEMBER 44"/>
    <property type="match status" value="1"/>
</dbReference>
<evidence type="ECO:0000256" key="3">
    <source>
        <dbReference type="ARBA" id="ARBA00022692"/>
    </source>
</evidence>
<evidence type="ECO:0000256" key="2">
    <source>
        <dbReference type="ARBA" id="ARBA00006375"/>
    </source>
</evidence>
<sequence>MLYPFAVVRSRLQLQKQHAVYKNTLDAFVNISKKEGIRGLFRGFWVTVPQLSTSLIYSTVYEKFRSILNRDFGIYSVAGVSSLAGGAASFCSQSIFVPTDIIAQYMMIYYKADKFVAGSDRGVLNYVLNEKNPRLTLGLRFIRAIYKVDGLRGFYRGFFASAMVATPSCLVFWPVYYWIQDLFNWIRKKTTERPGILLFDQAVAATFGGAVSSICTNPMEMLRIRLQVKLVQSVNIL</sequence>
<dbReference type="GO" id="GO:0005739">
    <property type="term" value="C:mitochondrion"/>
    <property type="evidence" value="ECO:0007669"/>
    <property type="project" value="InterPro"/>
</dbReference>
<keyword evidence="4 5" id="KW-0472">Membrane</keyword>
<comment type="subcellular location">
    <subcellularLocation>
        <location evidence="1">Membrane</location>
        <topology evidence="1">Multi-pass membrane protein</topology>
    </subcellularLocation>
</comment>
<keyword evidence="3 5" id="KW-0812">Transmembrane</keyword>
<feature type="transmembrane region" description="Helical" evidence="7">
    <location>
        <begin position="153"/>
        <end position="176"/>
    </location>
</feature>
<dbReference type="GO" id="GO:0016020">
    <property type="term" value="C:membrane"/>
    <property type="evidence" value="ECO:0007669"/>
    <property type="project" value="UniProtKB-SubCell"/>
</dbReference>